<name>A0ABW6MLB1_9ACTN</name>
<accession>A0ABW6MLB1</accession>
<evidence type="ECO:0000313" key="1">
    <source>
        <dbReference type="EMBL" id="MFF0001835.1"/>
    </source>
</evidence>
<evidence type="ECO:0000313" key="2">
    <source>
        <dbReference type="Proteomes" id="UP001601422"/>
    </source>
</evidence>
<organism evidence="1 2">
    <name type="scientific">Streptomyces tibetensis</name>
    <dbReference type="NCBI Taxonomy" id="2382123"/>
    <lineage>
        <taxon>Bacteria</taxon>
        <taxon>Bacillati</taxon>
        <taxon>Actinomycetota</taxon>
        <taxon>Actinomycetes</taxon>
        <taxon>Kitasatosporales</taxon>
        <taxon>Streptomycetaceae</taxon>
        <taxon>Streptomyces</taxon>
    </lineage>
</organism>
<dbReference type="RefSeq" id="WP_389823993.1">
    <property type="nucleotide sequence ID" value="NZ_JBIAJP010000001.1"/>
</dbReference>
<gene>
    <name evidence="1" type="ORF">ACFYQT_00015</name>
</gene>
<dbReference type="EMBL" id="JBIAJP010000001">
    <property type="protein sequence ID" value="MFF0001835.1"/>
    <property type="molecule type" value="Genomic_DNA"/>
</dbReference>
<proteinExistence type="predicted"/>
<keyword evidence="2" id="KW-1185">Reference proteome</keyword>
<dbReference type="Proteomes" id="UP001601422">
    <property type="component" value="Unassembled WGS sequence"/>
</dbReference>
<sequence>MSTLVVLTVLVPVWYRSAVTATDEWAAAVRALVNTGRKPLAASLGLALPQTLAAERDMWTMVSRLSRIPYHERAAALDPYRAEPTTDPV</sequence>
<protein>
    <submittedName>
        <fullName evidence="1">Uncharacterized protein</fullName>
    </submittedName>
</protein>
<reference evidence="1 2" key="1">
    <citation type="submission" date="2024-10" db="EMBL/GenBank/DDBJ databases">
        <title>The Natural Products Discovery Center: Release of the First 8490 Sequenced Strains for Exploring Actinobacteria Biosynthetic Diversity.</title>
        <authorList>
            <person name="Kalkreuter E."/>
            <person name="Kautsar S.A."/>
            <person name="Yang D."/>
            <person name="Bader C.D."/>
            <person name="Teijaro C.N."/>
            <person name="Fluegel L."/>
            <person name="Davis C.M."/>
            <person name="Simpson J.R."/>
            <person name="Lauterbach L."/>
            <person name="Steele A.D."/>
            <person name="Gui C."/>
            <person name="Meng S."/>
            <person name="Li G."/>
            <person name="Viehrig K."/>
            <person name="Ye F."/>
            <person name="Su P."/>
            <person name="Kiefer A.F."/>
            <person name="Nichols A."/>
            <person name="Cepeda A.J."/>
            <person name="Yan W."/>
            <person name="Fan B."/>
            <person name="Jiang Y."/>
            <person name="Adhikari A."/>
            <person name="Zheng C.-J."/>
            <person name="Schuster L."/>
            <person name="Cowan T.M."/>
            <person name="Smanski M.J."/>
            <person name="Chevrette M.G."/>
            <person name="De Carvalho L.P.S."/>
            <person name="Shen B."/>
        </authorList>
    </citation>
    <scope>NUCLEOTIDE SEQUENCE [LARGE SCALE GENOMIC DNA]</scope>
    <source>
        <strain evidence="1 2">NPDC005497</strain>
    </source>
</reference>
<comment type="caution">
    <text evidence="1">The sequence shown here is derived from an EMBL/GenBank/DDBJ whole genome shotgun (WGS) entry which is preliminary data.</text>
</comment>